<keyword evidence="3" id="KW-1185">Reference proteome</keyword>
<comment type="caution">
    <text evidence="2">The sequence shown here is derived from an EMBL/GenBank/DDBJ whole genome shotgun (WGS) entry which is preliminary data.</text>
</comment>
<keyword evidence="1" id="KW-1133">Transmembrane helix</keyword>
<dbReference type="Proteomes" id="UP001491310">
    <property type="component" value="Unassembled WGS sequence"/>
</dbReference>
<name>A0ABR2YZS1_9CHLO</name>
<sequence length="91" mass="10042">MVAGIPADPPSTVIPSSDLHPLPYNEADYIHREHLYEIWRVRHRKLKIGAACIGILAAGGGLPFVTVWWQNKKAGRPAFGPNPEQVYIAEA</sequence>
<protein>
    <submittedName>
        <fullName evidence="2">Uncharacterized protein</fullName>
    </submittedName>
</protein>
<reference evidence="2 3" key="1">
    <citation type="journal article" date="2024" name="Nat. Commun.">
        <title>Phylogenomics reveals the evolutionary origins of lichenization in chlorophyte algae.</title>
        <authorList>
            <person name="Puginier C."/>
            <person name="Libourel C."/>
            <person name="Otte J."/>
            <person name="Skaloud P."/>
            <person name="Haon M."/>
            <person name="Grisel S."/>
            <person name="Petersen M."/>
            <person name="Berrin J.G."/>
            <person name="Delaux P.M."/>
            <person name="Dal Grande F."/>
            <person name="Keller J."/>
        </authorList>
    </citation>
    <scope>NUCLEOTIDE SEQUENCE [LARGE SCALE GENOMIC DNA]</scope>
    <source>
        <strain evidence="2 3">SAG 216-7</strain>
    </source>
</reference>
<dbReference type="EMBL" id="JALJOT010000002">
    <property type="protein sequence ID" value="KAK9917172.1"/>
    <property type="molecule type" value="Genomic_DNA"/>
</dbReference>
<accession>A0ABR2YZS1</accession>
<evidence type="ECO:0000256" key="1">
    <source>
        <dbReference type="SAM" id="Phobius"/>
    </source>
</evidence>
<proteinExistence type="predicted"/>
<organism evidence="2 3">
    <name type="scientific">Coccomyxa subellipsoidea</name>
    <dbReference type="NCBI Taxonomy" id="248742"/>
    <lineage>
        <taxon>Eukaryota</taxon>
        <taxon>Viridiplantae</taxon>
        <taxon>Chlorophyta</taxon>
        <taxon>core chlorophytes</taxon>
        <taxon>Trebouxiophyceae</taxon>
        <taxon>Trebouxiophyceae incertae sedis</taxon>
        <taxon>Coccomyxaceae</taxon>
        <taxon>Coccomyxa</taxon>
    </lineage>
</organism>
<feature type="transmembrane region" description="Helical" evidence="1">
    <location>
        <begin position="48"/>
        <end position="69"/>
    </location>
</feature>
<keyword evidence="1" id="KW-0812">Transmembrane</keyword>
<gene>
    <name evidence="2" type="ORF">WJX75_001546</name>
</gene>
<evidence type="ECO:0000313" key="2">
    <source>
        <dbReference type="EMBL" id="KAK9917172.1"/>
    </source>
</evidence>
<evidence type="ECO:0000313" key="3">
    <source>
        <dbReference type="Proteomes" id="UP001491310"/>
    </source>
</evidence>
<keyword evidence="1" id="KW-0472">Membrane</keyword>